<reference evidence="1 2" key="1">
    <citation type="submission" date="2021-06" db="EMBL/GenBank/DDBJ databases">
        <authorList>
            <person name="Sun Q."/>
            <person name="Li D."/>
        </authorList>
    </citation>
    <scope>NUCLEOTIDE SEQUENCE [LARGE SCALE GENOMIC DNA]</scope>
    <source>
        <strain evidence="1 2">MSJ-5</strain>
    </source>
</reference>
<dbReference type="Proteomes" id="UP000779508">
    <property type="component" value="Unassembled WGS sequence"/>
</dbReference>
<organism evidence="1 2">
    <name type="scientific">Alkaliphilus flagellatus</name>
    <dbReference type="NCBI Taxonomy" id="2841507"/>
    <lineage>
        <taxon>Bacteria</taxon>
        <taxon>Bacillati</taxon>
        <taxon>Bacillota</taxon>
        <taxon>Clostridia</taxon>
        <taxon>Peptostreptococcales</taxon>
        <taxon>Natronincolaceae</taxon>
        <taxon>Alkaliphilus</taxon>
    </lineage>
</organism>
<dbReference type="EMBL" id="JAHLQK010000004">
    <property type="protein sequence ID" value="MBU5676818.1"/>
    <property type="molecule type" value="Genomic_DNA"/>
</dbReference>
<sequence>MSRIDKFCYWCGKPATSKEHVPPKCLFPEEKDVRGIYDKTFRYRLITVPSCDEHNLGKSHDDEYLMSCLAPYFGNNGVAFVHTQTKVRRALERKKDLQKMIEEKIVKVHDRYFPTLIIEVDNYRLLNSFESIGRALYFHKYNKQFTGICKIIPVFIRDKEKNTEWNNFCDLCVKLTKSERKSWAINGDNPDIFKYQFGKEDKVGCQMLIMTFYNNLEVYMTFANSKAIDILKLKK</sequence>
<protein>
    <submittedName>
        <fullName evidence="1">Uncharacterized protein</fullName>
    </submittedName>
</protein>
<name>A0ABS6G369_9FIRM</name>
<gene>
    <name evidence="1" type="ORF">KQI88_10345</name>
</gene>
<comment type="caution">
    <text evidence="1">The sequence shown here is derived from an EMBL/GenBank/DDBJ whole genome shotgun (WGS) entry which is preliminary data.</text>
</comment>
<keyword evidence="2" id="KW-1185">Reference proteome</keyword>
<evidence type="ECO:0000313" key="2">
    <source>
        <dbReference type="Proteomes" id="UP000779508"/>
    </source>
</evidence>
<dbReference type="RefSeq" id="WP_216417068.1">
    <property type="nucleotide sequence ID" value="NZ_JAHLQK010000004.1"/>
</dbReference>
<evidence type="ECO:0000313" key="1">
    <source>
        <dbReference type="EMBL" id="MBU5676818.1"/>
    </source>
</evidence>
<proteinExistence type="predicted"/>
<accession>A0ABS6G369</accession>